<keyword evidence="2" id="KW-0732">Signal</keyword>
<evidence type="ECO:0000313" key="4">
    <source>
        <dbReference type="Proteomes" id="UP001209276"/>
    </source>
</evidence>
<feature type="compositionally biased region" description="Acidic residues" evidence="1">
    <location>
        <begin position="312"/>
        <end position="322"/>
    </location>
</feature>
<evidence type="ECO:0000256" key="2">
    <source>
        <dbReference type="SAM" id="SignalP"/>
    </source>
</evidence>
<evidence type="ECO:0000313" key="3">
    <source>
        <dbReference type="EMBL" id="MCY9611115.1"/>
    </source>
</evidence>
<evidence type="ECO:0000256" key="1">
    <source>
        <dbReference type="SAM" id="MobiDB-lite"/>
    </source>
</evidence>
<sequence>MNRFASRAGLLLLIVSAALLAGFKQADEPQQATWVWQAERIVSEPDQLLSFAKTNQIDVMFLHIHPDVPDSAYRQFIRQAAKEGIEVHALAGDPTWALPEYRGRMLDFLQKIQRYNAQAAEDERFRGIHLDIEPYVLPQWQEDANEIIHAWMDNLDVFLEAGRKEGSLEFGVDIPVWFDGYAGTDPSDASLAEAVMKRFDYTTLMAYRHELEGDNGILALIREEMAIGDRLGTKVLVGINAKPMPGEEHTSFAYQGAAAMNDALKQIGASLAGHPSYGGTAVHDYRYWNDLLAQQPNVPDPTEPEPKPDPGPEPDPEPDPEPNPDPGQPEPAPDPDWIPDASPIERVKPIVGTYIWRAEMAIHQPDEIIAFARDKGINLLYVRLDLEQPYEVYRSLVKKAHEAGIEMHAMGGHPGWALEDNAPRIRRLIDYVKKYNRAAEADERFHGIHLDVEPYVLPDWPSRKDEVLRQWTANMKMFVEETKRNSSLETSIDLAVWLDRTLLPEEPELSVSEWMIQTMDHVSLMAFRNTADGSNGIAAVVRDEMRMADRHGKPLIVTVEMKQSPEGGHISFFDKGSAEMEKQLSHLPGLLGEFTAYIGNAVHAYDYWKEAKP</sequence>
<feature type="compositionally biased region" description="Pro residues" evidence="1">
    <location>
        <begin position="323"/>
        <end position="336"/>
    </location>
</feature>
<proteinExistence type="predicted"/>
<dbReference type="EMBL" id="JAMDMM010000073">
    <property type="protein sequence ID" value="MCY9611115.1"/>
    <property type="molecule type" value="Genomic_DNA"/>
</dbReference>
<gene>
    <name evidence="3" type="ORF">M5W83_28625</name>
</gene>
<feature type="region of interest" description="Disordered" evidence="1">
    <location>
        <begin position="294"/>
        <end position="342"/>
    </location>
</feature>
<protein>
    <submittedName>
        <fullName evidence="3">Uncharacterized protein</fullName>
    </submittedName>
</protein>
<feature type="chain" id="PRO_5045840861" evidence="2">
    <location>
        <begin position="27"/>
        <end position="613"/>
    </location>
</feature>
<feature type="signal peptide" evidence="2">
    <location>
        <begin position="1"/>
        <end position="26"/>
    </location>
</feature>
<dbReference type="GeneID" id="77000096"/>
<reference evidence="3 4" key="1">
    <citation type="submission" date="2022-05" db="EMBL/GenBank/DDBJ databases">
        <title>Genome Sequencing of Bee-Associated Microbes.</title>
        <authorList>
            <person name="Dunlap C."/>
        </authorList>
    </citation>
    <scope>NUCLEOTIDE SEQUENCE [LARGE SCALE GENOMIC DNA]</scope>
    <source>
        <strain evidence="3 4">NRRL B-14613</strain>
    </source>
</reference>
<organism evidence="3 4">
    <name type="scientific">Paenibacillus thiaminolyticus</name>
    <name type="common">Bacillus thiaminolyticus</name>
    <dbReference type="NCBI Taxonomy" id="49283"/>
    <lineage>
        <taxon>Bacteria</taxon>
        <taxon>Bacillati</taxon>
        <taxon>Bacillota</taxon>
        <taxon>Bacilli</taxon>
        <taxon>Bacillales</taxon>
        <taxon>Paenibacillaceae</taxon>
        <taxon>Paenibacillus</taxon>
    </lineage>
</organism>
<comment type="caution">
    <text evidence="3">The sequence shown here is derived from an EMBL/GenBank/DDBJ whole genome shotgun (WGS) entry which is preliminary data.</text>
</comment>
<dbReference type="RefSeq" id="WP_087441464.1">
    <property type="nucleotide sequence ID" value="NZ_CABMNB010000019.1"/>
</dbReference>
<accession>A0ABT4G4V2</accession>
<name>A0ABT4G4V2_PANTH</name>
<dbReference type="Proteomes" id="UP001209276">
    <property type="component" value="Unassembled WGS sequence"/>
</dbReference>
<keyword evidence="4" id="KW-1185">Reference proteome</keyword>